<sequence length="120" mass="13873">MATEKLSGQQKADKKWAEKNREHRNYLSKRSTARSFINNNATKEDLIELKQLIDIRFYYSNEDIIRYSKAEYPFGADKYIWIAGDGELLATVENIRPKSKDSNTVIKVGKVIGNTLDRTK</sequence>
<reference evidence="2 3" key="1">
    <citation type="submission" date="2019-05" db="EMBL/GenBank/DDBJ databases">
        <authorList>
            <consortium name="Pathogen Informatics"/>
        </authorList>
    </citation>
    <scope>NUCLEOTIDE SEQUENCE [LARGE SCALE GENOMIC DNA]</scope>
    <source>
        <strain evidence="2 3">NCTC5385</strain>
    </source>
</reference>
<accession>A0A4U9XQC0</accession>
<evidence type="ECO:0000256" key="1">
    <source>
        <dbReference type="SAM" id="MobiDB-lite"/>
    </source>
</evidence>
<dbReference type="Proteomes" id="UP000304914">
    <property type="component" value="Chromosome"/>
</dbReference>
<feature type="region of interest" description="Disordered" evidence="1">
    <location>
        <begin position="1"/>
        <end position="27"/>
    </location>
</feature>
<evidence type="ECO:0000313" key="3">
    <source>
        <dbReference type="Proteomes" id="UP000304914"/>
    </source>
</evidence>
<dbReference type="RefSeq" id="WP_171011209.1">
    <property type="nucleotide sequence ID" value="NZ_LR594035.1"/>
</dbReference>
<protein>
    <submittedName>
        <fullName evidence="2">Uncharacterized protein</fullName>
    </submittedName>
</protein>
<evidence type="ECO:0000313" key="2">
    <source>
        <dbReference type="EMBL" id="VTS15008.1"/>
    </source>
</evidence>
<gene>
    <name evidence="2" type="ORF">NCTC5385_00459</name>
</gene>
<feature type="compositionally biased region" description="Basic and acidic residues" evidence="1">
    <location>
        <begin position="11"/>
        <end position="25"/>
    </location>
</feature>
<organism evidence="2 3">
    <name type="scientific">Streptococcus pseudoporcinus</name>
    <dbReference type="NCBI Taxonomy" id="361101"/>
    <lineage>
        <taxon>Bacteria</taxon>
        <taxon>Bacillati</taxon>
        <taxon>Bacillota</taxon>
        <taxon>Bacilli</taxon>
        <taxon>Lactobacillales</taxon>
        <taxon>Streptococcaceae</taxon>
        <taxon>Streptococcus</taxon>
    </lineage>
</organism>
<name>A0A4U9XQC0_9STRE</name>
<dbReference type="AlphaFoldDB" id="A0A4U9XQC0"/>
<proteinExistence type="predicted"/>
<dbReference type="EMBL" id="LR594035">
    <property type="protein sequence ID" value="VTS15008.1"/>
    <property type="molecule type" value="Genomic_DNA"/>
</dbReference>
<feature type="compositionally biased region" description="Polar residues" evidence="1">
    <location>
        <begin position="1"/>
        <end position="10"/>
    </location>
</feature>